<name>A0A4C1SWZ0_EUMVA</name>
<proteinExistence type="predicted"/>
<dbReference type="Proteomes" id="UP000299102">
    <property type="component" value="Unassembled WGS sequence"/>
</dbReference>
<reference evidence="2 3" key="1">
    <citation type="journal article" date="2019" name="Commun. Biol.">
        <title>The bagworm genome reveals a unique fibroin gene that provides high tensile strength.</title>
        <authorList>
            <person name="Kono N."/>
            <person name="Nakamura H."/>
            <person name="Ohtoshi R."/>
            <person name="Tomita M."/>
            <person name="Numata K."/>
            <person name="Arakawa K."/>
        </authorList>
    </citation>
    <scope>NUCLEOTIDE SEQUENCE [LARGE SCALE GENOMIC DNA]</scope>
</reference>
<sequence>MGKCCDGERSGPPELSLTGRKATAYAVIILHVSVPKGYQRDPILLVRLSQGSLGPSINYFKGGERGSTKRDNARQGAGQKLCDVKSEVRLTKKGATASTTDARRNVRIFADDRSAPPAARPPRP</sequence>
<accession>A0A4C1SWZ0</accession>
<evidence type="ECO:0000313" key="2">
    <source>
        <dbReference type="EMBL" id="GBP06763.1"/>
    </source>
</evidence>
<feature type="compositionally biased region" description="Basic and acidic residues" evidence="1">
    <location>
        <begin position="62"/>
        <end position="73"/>
    </location>
</feature>
<protein>
    <submittedName>
        <fullName evidence="2">Uncharacterized protein</fullName>
    </submittedName>
</protein>
<organism evidence="2 3">
    <name type="scientific">Eumeta variegata</name>
    <name type="common">Bagworm moth</name>
    <name type="synonym">Eumeta japonica</name>
    <dbReference type="NCBI Taxonomy" id="151549"/>
    <lineage>
        <taxon>Eukaryota</taxon>
        <taxon>Metazoa</taxon>
        <taxon>Ecdysozoa</taxon>
        <taxon>Arthropoda</taxon>
        <taxon>Hexapoda</taxon>
        <taxon>Insecta</taxon>
        <taxon>Pterygota</taxon>
        <taxon>Neoptera</taxon>
        <taxon>Endopterygota</taxon>
        <taxon>Lepidoptera</taxon>
        <taxon>Glossata</taxon>
        <taxon>Ditrysia</taxon>
        <taxon>Tineoidea</taxon>
        <taxon>Psychidae</taxon>
        <taxon>Oiketicinae</taxon>
        <taxon>Eumeta</taxon>
    </lineage>
</organism>
<dbReference type="EMBL" id="BGZK01000023">
    <property type="protein sequence ID" value="GBP06763.1"/>
    <property type="molecule type" value="Genomic_DNA"/>
</dbReference>
<feature type="region of interest" description="Disordered" evidence="1">
    <location>
        <begin position="59"/>
        <end position="80"/>
    </location>
</feature>
<evidence type="ECO:0000313" key="3">
    <source>
        <dbReference type="Proteomes" id="UP000299102"/>
    </source>
</evidence>
<keyword evidence="3" id="KW-1185">Reference proteome</keyword>
<comment type="caution">
    <text evidence="2">The sequence shown here is derived from an EMBL/GenBank/DDBJ whole genome shotgun (WGS) entry which is preliminary data.</text>
</comment>
<gene>
    <name evidence="2" type="ORF">EVAR_92697_1</name>
</gene>
<dbReference type="AlphaFoldDB" id="A0A4C1SWZ0"/>
<evidence type="ECO:0000256" key="1">
    <source>
        <dbReference type="SAM" id="MobiDB-lite"/>
    </source>
</evidence>